<sequence length="598" mass="68018">MEIKTFDERLKLGNGDYDRLVNSRKPKGIENKRAYIVGTGIAGLSAAGFLIKDAKMDPSKITFLEKDDIAGGALDGKLINELGYVARGGRETGHHFECLWDLFSVVPSKEDPNMSVLDDLYYTNLDDPNYSNCRITKNQGERYDNAKFNLSKDVIKEILHLVATPDKELEGVSVEEVFSEEFLESDFWTYYRTMFAFENWHSVLELKLYVNRFIHHVGGLPDLSALQFTRYDQYESLVVPLMKWLKDKGVKIEYNYNVIDVDFEITDTKRVAKKIVAVDTKTGEDKSINLNEDDLLFITTGSIVEASVYGSNDTPAIKEENTEESFRLWKNIAKKSDDFGKPEVFASDVDKTNWESATVTVKSKEIAKYIENITKRSPYTGKVVTGGIVTCLDSSWLMSWTINRQGQYIGQPEDEIAVWVYSLFTDKEGDYIKKTMHECTGEEIAKEWLYHIGVPVSDIDRLAKETKTIPVFMPYITAQFMPRSFGDRPYVVPKNAVNFAFLGQFVETLDNPGRDTVFTTEYSGRCAMEAVYVLTGVEKKVPEVFASRYDVRYMLAAVSALNDGEKPDIDVPFTKKMLAKKLINGTEVEEMLKEYNLI</sequence>
<reference evidence="2" key="1">
    <citation type="submission" date="2022-04" db="EMBL/GenBank/DDBJ databases">
        <title>Complete genome sequences of Ezakiella coagulans and Fenollaria massiliensis.</title>
        <authorList>
            <person name="France M.T."/>
            <person name="Clifford J."/>
            <person name="Narina S."/>
            <person name="Rutt L."/>
            <person name="Ravel J."/>
        </authorList>
    </citation>
    <scope>NUCLEOTIDE SEQUENCE</scope>
    <source>
        <strain evidence="2">C0061C2</strain>
    </source>
</reference>
<evidence type="ECO:0000313" key="3">
    <source>
        <dbReference type="Proteomes" id="UP000831151"/>
    </source>
</evidence>
<dbReference type="Gene3D" id="3.50.50.60">
    <property type="entry name" value="FAD/NAD(P)-binding domain"/>
    <property type="match status" value="2"/>
</dbReference>
<keyword evidence="1" id="KW-0812">Transmembrane</keyword>
<dbReference type="PANTHER" id="PTHR37417">
    <property type="entry name" value="67 KDA MYOSIN-CROSS-REACTIVE ANTIGEN FAMILY PROTEIN (AFU_ORTHOLOGUE AFUA_5G09970)"/>
    <property type="match status" value="1"/>
</dbReference>
<name>A0A9E7DIH4_9FIRM</name>
<dbReference type="KEGG" id="fms:M1R53_05925"/>
<dbReference type="Gene3D" id="3.30.9.80">
    <property type="match status" value="1"/>
</dbReference>
<gene>
    <name evidence="2" type="ORF">M1R53_05925</name>
</gene>
<evidence type="ECO:0000256" key="1">
    <source>
        <dbReference type="SAM" id="Phobius"/>
    </source>
</evidence>
<keyword evidence="2" id="KW-0456">Lyase</keyword>
<dbReference type="InterPro" id="IPR036188">
    <property type="entry name" value="FAD/NAD-bd_sf"/>
</dbReference>
<dbReference type="InterPro" id="IPR010354">
    <property type="entry name" value="Oleate_hydratase"/>
</dbReference>
<protein>
    <submittedName>
        <fullName evidence="2">Oleate hydratase</fullName>
        <ecNumber evidence="2">4.2.1.53</ecNumber>
    </submittedName>
</protein>
<dbReference type="GO" id="GO:0050151">
    <property type="term" value="F:oleate hydratase activity"/>
    <property type="evidence" value="ECO:0007669"/>
    <property type="project" value="UniProtKB-EC"/>
</dbReference>
<dbReference type="PANTHER" id="PTHR37417:SF3">
    <property type="entry name" value="MYOSIN-CROSSREACTIVE PROTEIN"/>
    <property type="match status" value="1"/>
</dbReference>
<dbReference type="Pfam" id="PF06100">
    <property type="entry name" value="MCRA"/>
    <property type="match status" value="1"/>
</dbReference>
<keyword evidence="1" id="KW-1133">Transmembrane helix</keyword>
<keyword evidence="1" id="KW-0472">Membrane</keyword>
<keyword evidence="3" id="KW-1185">Reference proteome</keyword>
<accession>A0A9E7DIH4</accession>
<dbReference type="NCBIfam" id="NF010584">
    <property type="entry name" value="PRK13977.1"/>
    <property type="match status" value="1"/>
</dbReference>
<dbReference type="SUPFAM" id="SSF51905">
    <property type="entry name" value="FAD/NAD(P)-binding domain"/>
    <property type="match status" value="1"/>
</dbReference>
<dbReference type="EC" id="4.2.1.53" evidence="2"/>
<dbReference type="GO" id="GO:0071949">
    <property type="term" value="F:FAD binding"/>
    <property type="evidence" value="ECO:0007669"/>
    <property type="project" value="InterPro"/>
</dbReference>
<proteinExistence type="predicted"/>
<dbReference type="GO" id="GO:0006631">
    <property type="term" value="P:fatty acid metabolic process"/>
    <property type="evidence" value="ECO:0007669"/>
    <property type="project" value="InterPro"/>
</dbReference>
<dbReference type="AlphaFoldDB" id="A0A9E7DIH4"/>
<dbReference type="Proteomes" id="UP000831151">
    <property type="component" value="Chromosome"/>
</dbReference>
<dbReference type="EMBL" id="CP096649">
    <property type="protein sequence ID" value="UQK58773.1"/>
    <property type="molecule type" value="Genomic_DNA"/>
</dbReference>
<evidence type="ECO:0000313" key="2">
    <source>
        <dbReference type="EMBL" id="UQK58773.1"/>
    </source>
</evidence>
<feature type="transmembrane region" description="Helical" evidence="1">
    <location>
        <begin position="34"/>
        <end position="51"/>
    </location>
</feature>
<organism evidence="2 3">
    <name type="scientific">Fenollaria massiliensis</name>
    <dbReference type="NCBI Taxonomy" id="938288"/>
    <lineage>
        <taxon>Bacteria</taxon>
        <taxon>Bacillati</taxon>
        <taxon>Bacillota</taxon>
        <taxon>Clostridia</taxon>
        <taxon>Eubacteriales</taxon>
        <taxon>Fenollaria</taxon>
    </lineage>
</organism>
<dbReference type="RefSeq" id="WP_249242348.1">
    <property type="nucleotide sequence ID" value="NZ_CP096649.1"/>
</dbReference>